<dbReference type="InterPro" id="IPR039420">
    <property type="entry name" value="WalR-like"/>
</dbReference>
<feature type="domain" description="OmpR/PhoB-type" evidence="7">
    <location>
        <begin position="118"/>
        <end position="215"/>
    </location>
</feature>
<dbReference type="InterPro" id="IPR001867">
    <property type="entry name" value="OmpR/PhoB-type_DNA-bd"/>
</dbReference>
<dbReference type="PANTHER" id="PTHR48111:SF4">
    <property type="entry name" value="DNA-BINDING DUAL TRANSCRIPTIONAL REGULATOR OMPR"/>
    <property type="match status" value="1"/>
</dbReference>
<keyword evidence="9" id="KW-1185">Reference proteome</keyword>
<proteinExistence type="predicted"/>
<keyword evidence="3" id="KW-0805">Transcription regulation</keyword>
<keyword evidence="1" id="KW-0597">Phosphoprotein</keyword>
<feature type="DNA-binding region" description="OmpR/PhoB-type" evidence="6">
    <location>
        <begin position="118"/>
        <end position="215"/>
    </location>
</feature>
<evidence type="ECO:0000256" key="5">
    <source>
        <dbReference type="ARBA" id="ARBA00023163"/>
    </source>
</evidence>
<dbReference type="PROSITE" id="PS51755">
    <property type="entry name" value="OMPR_PHOB"/>
    <property type="match status" value="1"/>
</dbReference>
<evidence type="ECO:0000256" key="4">
    <source>
        <dbReference type="ARBA" id="ARBA00023125"/>
    </source>
</evidence>
<dbReference type="InterPro" id="IPR036388">
    <property type="entry name" value="WH-like_DNA-bd_sf"/>
</dbReference>
<evidence type="ECO:0000256" key="3">
    <source>
        <dbReference type="ARBA" id="ARBA00023015"/>
    </source>
</evidence>
<dbReference type="Gene3D" id="1.10.10.10">
    <property type="entry name" value="Winged helix-like DNA-binding domain superfamily/Winged helix DNA-binding domain"/>
    <property type="match status" value="1"/>
</dbReference>
<keyword evidence="2" id="KW-0902">Two-component regulatory system</keyword>
<keyword evidence="5" id="KW-0804">Transcription</keyword>
<dbReference type="Proteomes" id="UP000788153">
    <property type="component" value="Unassembled WGS sequence"/>
</dbReference>
<reference evidence="8 9" key="1">
    <citation type="submission" date="2020-03" db="EMBL/GenBank/DDBJ databases">
        <title>Genomic Encyclopedia of Type Strains, Phase IV (KMG-IV): sequencing the most valuable type-strain genomes for metagenomic binning, comparative biology and taxonomic classification.</title>
        <authorList>
            <person name="Goeker M."/>
        </authorList>
    </citation>
    <scope>NUCLEOTIDE SEQUENCE [LARGE SCALE GENOMIC DNA]</scope>
    <source>
        <strain evidence="8 9">DSM 22753</strain>
    </source>
</reference>
<dbReference type="PANTHER" id="PTHR48111">
    <property type="entry name" value="REGULATOR OF RPOS"/>
    <property type="match status" value="1"/>
</dbReference>
<evidence type="ECO:0000259" key="7">
    <source>
        <dbReference type="PROSITE" id="PS51755"/>
    </source>
</evidence>
<gene>
    <name evidence="8" type="ORF">FHT01_000895</name>
</gene>
<evidence type="ECO:0000256" key="6">
    <source>
        <dbReference type="PROSITE-ProRule" id="PRU01091"/>
    </source>
</evidence>
<sequence>MAIAIERRFASHDVMQRVASDIDSGPIAAALQARGLILAPIAEDRLCPTTAALLLSATDDAPRVVGRTRGRGWRGPLMLLGGEGATVTAALDAGADDAALVDAPPHEIAARLAARVRGAPIQLGGLVLDPLRRSASRDGRDLGLLPREFALLLYLAERRGIAVPRATLLRNVWGLRFDPGTNVVAVHVSRLRARLDAAGPAMLHTDRGRGYRLSA</sequence>
<evidence type="ECO:0000313" key="9">
    <source>
        <dbReference type="Proteomes" id="UP000788153"/>
    </source>
</evidence>
<keyword evidence="4 6" id="KW-0238">DNA-binding</keyword>
<evidence type="ECO:0000256" key="1">
    <source>
        <dbReference type="ARBA" id="ARBA00022553"/>
    </source>
</evidence>
<dbReference type="CDD" id="cd00383">
    <property type="entry name" value="trans_reg_C"/>
    <property type="match status" value="1"/>
</dbReference>
<dbReference type="EMBL" id="JAASQP010000001">
    <property type="protein sequence ID" value="NIJ23353.1"/>
    <property type="molecule type" value="Genomic_DNA"/>
</dbReference>
<dbReference type="SMART" id="SM00862">
    <property type="entry name" value="Trans_reg_C"/>
    <property type="match status" value="1"/>
</dbReference>
<accession>A0ABX0TYP9</accession>
<dbReference type="InterPro" id="IPR016032">
    <property type="entry name" value="Sig_transdc_resp-reg_C-effctor"/>
</dbReference>
<protein>
    <submittedName>
        <fullName evidence="8">Two-component system OmpR family response regulator</fullName>
    </submittedName>
</protein>
<evidence type="ECO:0000313" key="8">
    <source>
        <dbReference type="EMBL" id="NIJ23353.1"/>
    </source>
</evidence>
<evidence type="ECO:0000256" key="2">
    <source>
        <dbReference type="ARBA" id="ARBA00023012"/>
    </source>
</evidence>
<dbReference type="Pfam" id="PF00486">
    <property type="entry name" value="Trans_reg_C"/>
    <property type="match status" value="1"/>
</dbReference>
<name>A0ABX0TYP9_9SPHN</name>
<dbReference type="SUPFAM" id="SSF46894">
    <property type="entry name" value="C-terminal effector domain of the bipartite response regulators"/>
    <property type="match status" value="1"/>
</dbReference>
<dbReference type="RefSeq" id="WP_166745429.1">
    <property type="nucleotide sequence ID" value="NZ_VDYR01000001.1"/>
</dbReference>
<comment type="caution">
    <text evidence="8">The sequence shown here is derived from an EMBL/GenBank/DDBJ whole genome shotgun (WGS) entry which is preliminary data.</text>
</comment>
<organism evidence="8 9">
    <name type="scientific">Sphingomonas japonica</name>
    <dbReference type="NCBI Taxonomy" id="511662"/>
    <lineage>
        <taxon>Bacteria</taxon>
        <taxon>Pseudomonadati</taxon>
        <taxon>Pseudomonadota</taxon>
        <taxon>Alphaproteobacteria</taxon>
        <taxon>Sphingomonadales</taxon>
        <taxon>Sphingomonadaceae</taxon>
        <taxon>Sphingomonas</taxon>
    </lineage>
</organism>